<evidence type="ECO:0000313" key="2">
    <source>
        <dbReference type="EMBL" id="PRY38270.1"/>
    </source>
</evidence>
<evidence type="ECO:0000313" key="3">
    <source>
        <dbReference type="Proteomes" id="UP000239494"/>
    </source>
</evidence>
<dbReference type="Pfam" id="PF08044">
    <property type="entry name" value="DUF1707"/>
    <property type="match status" value="1"/>
</dbReference>
<dbReference type="AlphaFoldDB" id="A0A2T0SY02"/>
<protein>
    <submittedName>
        <fullName evidence="2">Uncharacterized protein DUF1707</fullName>
    </submittedName>
</protein>
<name>A0A2T0SY02_9PSEU</name>
<dbReference type="EMBL" id="PVTF01000009">
    <property type="protein sequence ID" value="PRY38270.1"/>
    <property type="molecule type" value="Genomic_DNA"/>
</dbReference>
<proteinExistence type="predicted"/>
<evidence type="ECO:0000259" key="1">
    <source>
        <dbReference type="Pfam" id="PF08044"/>
    </source>
</evidence>
<comment type="caution">
    <text evidence="2">The sequence shown here is derived from an EMBL/GenBank/DDBJ whole genome shotgun (WGS) entry which is preliminary data.</text>
</comment>
<dbReference type="PANTHER" id="PTHR40763">
    <property type="entry name" value="MEMBRANE PROTEIN-RELATED"/>
    <property type="match status" value="1"/>
</dbReference>
<reference evidence="2 3" key="1">
    <citation type="submission" date="2018-03" db="EMBL/GenBank/DDBJ databases">
        <title>Genomic Encyclopedia of Archaeal and Bacterial Type Strains, Phase II (KMG-II): from individual species to whole genera.</title>
        <authorList>
            <person name="Goeker M."/>
        </authorList>
    </citation>
    <scope>NUCLEOTIDE SEQUENCE [LARGE SCALE GENOMIC DNA]</scope>
    <source>
        <strain evidence="2 3">DSM 44720</strain>
    </source>
</reference>
<keyword evidence="3" id="KW-1185">Reference proteome</keyword>
<organism evidence="2 3">
    <name type="scientific">Umezawaea tangerina</name>
    <dbReference type="NCBI Taxonomy" id="84725"/>
    <lineage>
        <taxon>Bacteria</taxon>
        <taxon>Bacillati</taxon>
        <taxon>Actinomycetota</taxon>
        <taxon>Actinomycetes</taxon>
        <taxon>Pseudonocardiales</taxon>
        <taxon>Pseudonocardiaceae</taxon>
        <taxon>Umezawaea</taxon>
    </lineage>
</organism>
<gene>
    <name evidence="2" type="ORF">CLV43_109491</name>
</gene>
<accession>A0A2T0SY02</accession>
<dbReference type="Proteomes" id="UP000239494">
    <property type="component" value="Unassembled WGS sequence"/>
</dbReference>
<dbReference type="PANTHER" id="PTHR40763:SF4">
    <property type="entry name" value="DUF1707 DOMAIN-CONTAINING PROTEIN"/>
    <property type="match status" value="1"/>
</dbReference>
<dbReference type="InterPro" id="IPR012551">
    <property type="entry name" value="DUF1707_SHOCT-like"/>
</dbReference>
<feature type="domain" description="DUF1707" evidence="1">
    <location>
        <begin position="7"/>
        <end position="58"/>
    </location>
</feature>
<sequence>MVTQPVLRVSDQEREQTVAVLNQAAADGRLTWDEHFDRVQAVYSAQLRGDLASLLDDLGLADLPATTAPQRVHAFASKVHSAPVARRIEAEANFGAVVLDLTGLPAGERYTLEASSFCGKVTVLVSAAAVVLDGGTAKLGKRSLPGAPTATGGPVITVTGNSTLGHIRVVRPDSHWARHALH</sequence>